<dbReference type="EMBL" id="UYRT01029348">
    <property type="protein sequence ID" value="VDK69529.1"/>
    <property type="molecule type" value="Genomic_DNA"/>
</dbReference>
<evidence type="ECO:0000313" key="3">
    <source>
        <dbReference type="Proteomes" id="UP000271098"/>
    </source>
</evidence>
<sequence>MRILLLNCFQTHKLSSQFSLYGDLYVSWEDERLKWDEKEWQLDEYTLHDNHHIWKPAINDEFYSR</sequence>
<dbReference type="GO" id="GO:0005230">
    <property type="term" value="F:extracellular ligand-gated monoatomic ion channel activity"/>
    <property type="evidence" value="ECO:0007669"/>
    <property type="project" value="InterPro"/>
</dbReference>
<dbReference type="WBParaSite" id="GPUH_0000922901-mRNA-1">
    <property type="protein sequence ID" value="GPUH_0000922901-mRNA-1"/>
    <property type="gene ID" value="GPUH_0000922901"/>
</dbReference>
<name>A0A183DKH8_9BILA</name>
<feature type="domain" description="Neurotransmitter-gated ion-channel ligand-binding" evidence="1">
    <location>
        <begin position="10"/>
        <end position="58"/>
    </location>
</feature>
<dbReference type="SUPFAM" id="SSF63712">
    <property type="entry name" value="Nicotinic receptor ligand binding domain-like"/>
    <property type="match status" value="1"/>
</dbReference>
<dbReference type="OrthoDB" id="5975154at2759"/>
<dbReference type="Proteomes" id="UP000271098">
    <property type="component" value="Unassembled WGS sequence"/>
</dbReference>
<dbReference type="Pfam" id="PF02931">
    <property type="entry name" value="Neur_chan_LBD"/>
    <property type="match status" value="1"/>
</dbReference>
<dbReference type="AlphaFoldDB" id="A0A183DKH8"/>
<dbReference type="Gene3D" id="2.70.170.10">
    <property type="entry name" value="Neurotransmitter-gated ion-channel ligand-binding domain"/>
    <property type="match status" value="1"/>
</dbReference>
<reference evidence="4" key="1">
    <citation type="submission" date="2016-06" db="UniProtKB">
        <authorList>
            <consortium name="WormBaseParasite"/>
        </authorList>
    </citation>
    <scope>IDENTIFICATION</scope>
</reference>
<protein>
    <submittedName>
        <fullName evidence="4">Neur_chan_LBD domain-containing protein</fullName>
    </submittedName>
</protein>
<evidence type="ECO:0000313" key="2">
    <source>
        <dbReference type="EMBL" id="VDK69529.1"/>
    </source>
</evidence>
<dbReference type="GO" id="GO:0016020">
    <property type="term" value="C:membrane"/>
    <property type="evidence" value="ECO:0007669"/>
    <property type="project" value="InterPro"/>
</dbReference>
<evidence type="ECO:0000313" key="4">
    <source>
        <dbReference type="WBParaSite" id="GPUH_0000922901-mRNA-1"/>
    </source>
</evidence>
<gene>
    <name evidence="2" type="ORF">GPUH_LOCUS9220</name>
</gene>
<accession>A0A183DKH8</accession>
<dbReference type="InterPro" id="IPR006202">
    <property type="entry name" value="Neur_chan_lig-bd"/>
</dbReference>
<organism evidence="4">
    <name type="scientific">Gongylonema pulchrum</name>
    <dbReference type="NCBI Taxonomy" id="637853"/>
    <lineage>
        <taxon>Eukaryota</taxon>
        <taxon>Metazoa</taxon>
        <taxon>Ecdysozoa</taxon>
        <taxon>Nematoda</taxon>
        <taxon>Chromadorea</taxon>
        <taxon>Rhabditida</taxon>
        <taxon>Spirurina</taxon>
        <taxon>Spiruromorpha</taxon>
        <taxon>Spiruroidea</taxon>
        <taxon>Gongylonematidae</taxon>
        <taxon>Gongylonema</taxon>
    </lineage>
</organism>
<reference evidence="2 3" key="2">
    <citation type="submission" date="2018-11" db="EMBL/GenBank/DDBJ databases">
        <authorList>
            <consortium name="Pathogen Informatics"/>
        </authorList>
    </citation>
    <scope>NUCLEOTIDE SEQUENCE [LARGE SCALE GENOMIC DNA]</scope>
</reference>
<proteinExistence type="predicted"/>
<evidence type="ECO:0000259" key="1">
    <source>
        <dbReference type="Pfam" id="PF02931"/>
    </source>
</evidence>
<keyword evidence="3" id="KW-1185">Reference proteome</keyword>
<dbReference type="InterPro" id="IPR036734">
    <property type="entry name" value="Neur_chan_lig-bd_sf"/>
</dbReference>